<proteinExistence type="predicted"/>
<feature type="domain" description="J" evidence="2">
    <location>
        <begin position="573"/>
        <end position="643"/>
    </location>
</feature>
<feature type="compositionally biased region" description="Polar residues" evidence="1">
    <location>
        <begin position="280"/>
        <end position="291"/>
    </location>
</feature>
<dbReference type="InterPro" id="IPR042858">
    <property type="entry name" value="DNAJC8"/>
</dbReference>
<dbReference type="SMART" id="SM00271">
    <property type="entry name" value="DnaJ"/>
    <property type="match status" value="1"/>
</dbReference>
<name>A0AAD5RA19_PARTN</name>
<dbReference type="Gene3D" id="1.10.472.10">
    <property type="entry name" value="Cyclin-like"/>
    <property type="match status" value="1"/>
</dbReference>
<dbReference type="Proteomes" id="UP001196413">
    <property type="component" value="Unassembled WGS sequence"/>
</dbReference>
<dbReference type="GO" id="GO:0005634">
    <property type="term" value="C:nucleus"/>
    <property type="evidence" value="ECO:0007669"/>
    <property type="project" value="TreeGrafter"/>
</dbReference>
<sequence length="669" mass="75242">MRSRAGDYHLVIAHNFLSNISLDGSHSDTKLRVFKPPSGVEGTTAASEDDDESIAVKDFDEERAVLLEARNVCSSAIGGNGGSICTSFNAKNKSTKPSFLKRFGRMISADDVLVEEEQSSVPEGKASTIDSVLSGARLNRRSDSSDQSTLDERTVSPVSWSHFPFLRLLRTSLTKEGRSRSYLCTTSGAPLIVISHFPFQASSTRERPRLRNSRSSIESSERVNQIKTVLSTEELRPFDFKEVKYIYFDQLGSQLRRASVSLSGVAWKSLYNDEAKANDLPTNQHHPSITGSLDGGTRKTDACGDPLNESDSYQLDTDDTRCNDYDPLMLDEVASATRTIIRTNGFIGVTKLFAPPNVAKTMLNNVFAEKFPNIHITYSKMRSIKRDVWQIAKECGIDDCTVAHAYVYFERIAIKGLISKYNRKFVAGIALLVAVKLNDYKKSVIVKVLQCAEDVLRISRREMLAFRITTMLSPPVRSVSSASSHRTSSHETHVLRTGFMVDDLLTIGHTSWFLKARIPVSNIPSPKIFLWVMSNFEQFYDDIKATEQEDSTLTSQQQLDRLLRPGSTYLNLNPFEVLQIDPDCDIDEAKKKFKKLSLLIHPDKNIDDRDRADQAFDIIKKAMKQIENPIELNRCKDCYTEAARSAVYCDVREKKKTQEGDRQYGNRRG</sequence>
<evidence type="ECO:0000256" key="1">
    <source>
        <dbReference type="SAM" id="MobiDB-lite"/>
    </source>
</evidence>
<gene>
    <name evidence="3" type="ORF">KIN20_034459</name>
</gene>
<dbReference type="PANTHER" id="PTHR15606:SF4">
    <property type="entry name" value="DNAJ HOMOLOG SUBFAMILY C MEMBER 8"/>
    <property type="match status" value="1"/>
</dbReference>
<dbReference type="EMBL" id="JAHQIW010007127">
    <property type="protein sequence ID" value="KAJ1372324.1"/>
    <property type="molecule type" value="Genomic_DNA"/>
</dbReference>
<dbReference type="Pfam" id="PF00226">
    <property type="entry name" value="DnaJ"/>
    <property type="match status" value="1"/>
</dbReference>
<dbReference type="InterPro" id="IPR001623">
    <property type="entry name" value="DnaJ_domain"/>
</dbReference>
<accession>A0AAD5RA19</accession>
<keyword evidence="4" id="KW-1185">Reference proteome</keyword>
<dbReference type="Gene3D" id="1.10.287.110">
    <property type="entry name" value="DnaJ domain"/>
    <property type="match status" value="1"/>
</dbReference>
<evidence type="ECO:0000313" key="4">
    <source>
        <dbReference type="Proteomes" id="UP001196413"/>
    </source>
</evidence>
<dbReference type="AlphaFoldDB" id="A0AAD5RA19"/>
<dbReference type="InterPro" id="IPR036915">
    <property type="entry name" value="Cyclin-like_sf"/>
</dbReference>
<dbReference type="InterPro" id="IPR036869">
    <property type="entry name" value="J_dom_sf"/>
</dbReference>
<comment type="caution">
    <text evidence="3">The sequence shown here is derived from an EMBL/GenBank/DDBJ whole genome shotgun (WGS) entry which is preliminary data.</text>
</comment>
<dbReference type="SUPFAM" id="SSF46565">
    <property type="entry name" value="Chaperone J-domain"/>
    <property type="match status" value="1"/>
</dbReference>
<dbReference type="SUPFAM" id="SSF47954">
    <property type="entry name" value="Cyclin-like"/>
    <property type="match status" value="1"/>
</dbReference>
<protein>
    <recommendedName>
        <fullName evidence="2">J domain-containing protein</fullName>
    </recommendedName>
</protein>
<reference evidence="3" key="1">
    <citation type="submission" date="2021-06" db="EMBL/GenBank/DDBJ databases">
        <title>Parelaphostrongylus tenuis whole genome reference sequence.</title>
        <authorList>
            <person name="Garwood T.J."/>
            <person name="Larsen P.A."/>
            <person name="Fountain-Jones N.M."/>
            <person name="Garbe J.R."/>
            <person name="Macchietto M.G."/>
            <person name="Kania S.A."/>
            <person name="Gerhold R.W."/>
            <person name="Richards J.E."/>
            <person name="Wolf T.M."/>
        </authorList>
    </citation>
    <scope>NUCLEOTIDE SEQUENCE</scope>
    <source>
        <strain evidence="3">MNPRO001-30</strain>
        <tissue evidence="3">Meninges</tissue>
    </source>
</reference>
<feature type="region of interest" description="Disordered" evidence="1">
    <location>
        <begin position="278"/>
        <end position="298"/>
    </location>
</feature>
<dbReference type="PANTHER" id="PTHR15606">
    <property type="entry name" value="DNAJ HOMOLOG SUBFAMILY C MEMBER 8/LIPOPOLYSACCHARIDE SPECIFIC RESPONSE-7-RELATED"/>
    <property type="match status" value="1"/>
</dbReference>
<dbReference type="PROSITE" id="PS50076">
    <property type="entry name" value="DNAJ_2"/>
    <property type="match status" value="1"/>
</dbReference>
<dbReference type="FunFam" id="1.10.287.110:FF:000158">
    <property type="entry name" value="dnaJ homolog subfamily C member 8"/>
    <property type="match status" value="1"/>
</dbReference>
<organism evidence="3 4">
    <name type="scientific">Parelaphostrongylus tenuis</name>
    <name type="common">Meningeal worm</name>
    <dbReference type="NCBI Taxonomy" id="148309"/>
    <lineage>
        <taxon>Eukaryota</taxon>
        <taxon>Metazoa</taxon>
        <taxon>Ecdysozoa</taxon>
        <taxon>Nematoda</taxon>
        <taxon>Chromadorea</taxon>
        <taxon>Rhabditida</taxon>
        <taxon>Rhabditina</taxon>
        <taxon>Rhabditomorpha</taxon>
        <taxon>Strongyloidea</taxon>
        <taxon>Metastrongylidae</taxon>
        <taxon>Parelaphostrongylus</taxon>
    </lineage>
</organism>
<evidence type="ECO:0000313" key="3">
    <source>
        <dbReference type="EMBL" id="KAJ1372324.1"/>
    </source>
</evidence>
<evidence type="ECO:0000259" key="2">
    <source>
        <dbReference type="PROSITE" id="PS50076"/>
    </source>
</evidence>